<keyword evidence="7" id="KW-0325">Glycoprotein</keyword>
<keyword evidence="6 9" id="KW-0472">Membrane</keyword>
<dbReference type="AlphaFoldDB" id="A0A0Q3X1V6"/>
<evidence type="ECO:0000313" key="11">
    <source>
        <dbReference type="EMBL" id="KQL60719.1"/>
    </source>
</evidence>
<comment type="caution">
    <text evidence="11">The sequence shown here is derived from an EMBL/GenBank/DDBJ whole genome shotgun (WGS) entry which is preliminary data.</text>
</comment>
<sequence>MSEGLEAAEPFPAGKELPVGEERTELALLSLLADSPSAPVNVTVKHLKANSAVVTWDVLEDEVVIGFAISQQKKDVRMLRFIQEVNTTTRSCALWDLEEDTEYIVHVQAISIQGQSPASEPVLFKTPREAEKLASKNKGKCGKNLYYRKGWDRKDEVTMKEMAKKNQQLRAGEVLIIVVVLFMWAGVIALFCRQYDIIKDNEPNNSKEKVKNASENSTPEHQSGGLLRSKEEMPFGIHTPIKGDLGQMVQHVQNDKGDAHSLFGREELDAGVQLGVQKTVWQEVRGYHYVP</sequence>
<feature type="region of interest" description="Disordered" evidence="8">
    <location>
        <begin position="202"/>
        <end position="229"/>
    </location>
</feature>
<keyword evidence="4 9" id="KW-0812">Transmembrane</keyword>
<dbReference type="InterPro" id="IPR052120">
    <property type="entry name" value="FNDC_type_III_4/5"/>
</dbReference>
<dbReference type="OrthoDB" id="5843172at2759"/>
<evidence type="ECO:0000259" key="10">
    <source>
        <dbReference type="PROSITE" id="PS50853"/>
    </source>
</evidence>
<keyword evidence="12" id="KW-1185">Reference proteome</keyword>
<dbReference type="SMART" id="SM00060">
    <property type="entry name" value="FN3"/>
    <property type="match status" value="1"/>
</dbReference>
<evidence type="ECO:0000256" key="8">
    <source>
        <dbReference type="SAM" id="MobiDB-lite"/>
    </source>
</evidence>
<evidence type="ECO:0000256" key="9">
    <source>
        <dbReference type="SAM" id="Phobius"/>
    </source>
</evidence>
<comment type="subcellular location">
    <subcellularLocation>
        <location evidence="1">Membrane</location>
        <topology evidence="1">Single-pass membrane protein</topology>
    </subcellularLocation>
    <subcellularLocation>
        <location evidence="2">Secreted</location>
    </subcellularLocation>
</comment>
<dbReference type="PANTHER" id="PTHR14470:SF1">
    <property type="entry name" value="FIBRONECTIN TYPE III DOMAIN-CONTAINING PROTEIN 5"/>
    <property type="match status" value="1"/>
</dbReference>
<evidence type="ECO:0000256" key="2">
    <source>
        <dbReference type="ARBA" id="ARBA00004613"/>
    </source>
</evidence>
<protein>
    <submittedName>
        <fullName evidence="11">Fibronectin type III domain-containing protein 5</fullName>
    </submittedName>
</protein>
<evidence type="ECO:0000256" key="5">
    <source>
        <dbReference type="ARBA" id="ARBA00022989"/>
    </source>
</evidence>
<evidence type="ECO:0000256" key="1">
    <source>
        <dbReference type="ARBA" id="ARBA00004167"/>
    </source>
</evidence>
<organism evidence="11 12">
    <name type="scientific">Amazona aestiva</name>
    <name type="common">Blue-fronted Amazon parrot</name>
    <dbReference type="NCBI Taxonomy" id="12930"/>
    <lineage>
        <taxon>Eukaryota</taxon>
        <taxon>Metazoa</taxon>
        <taxon>Chordata</taxon>
        <taxon>Craniata</taxon>
        <taxon>Vertebrata</taxon>
        <taxon>Euteleostomi</taxon>
        <taxon>Archelosauria</taxon>
        <taxon>Archosauria</taxon>
        <taxon>Dinosauria</taxon>
        <taxon>Saurischia</taxon>
        <taxon>Theropoda</taxon>
        <taxon>Coelurosauria</taxon>
        <taxon>Aves</taxon>
        <taxon>Neognathae</taxon>
        <taxon>Neoaves</taxon>
        <taxon>Telluraves</taxon>
        <taxon>Australaves</taxon>
        <taxon>Psittaciformes</taxon>
        <taxon>Psittacidae</taxon>
        <taxon>Amazona</taxon>
    </lineage>
</organism>
<dbReference type="GO" id="GO:0005576">
    <property type="term" value="C:extracellular region"/>
    <property type="evidence" value="ECO:0007669"/>
    <property type="project" value="UniProtKB-SubCell"/>
</dbReference>
<dbReference type="Pfam" id="PF00041">
    <property type="entry name" value="fn3"/>
    <property type="match status" value="1"/>
</dbReference>
<dbReference type="EMBL" id="LMAW01000114">
    <property type="protein sequence ID" value="KQL60719.1"/>
    <property type="molecule type" value="Genomic_DNA"/>
</dbReference>
<dbReference type="InterPro" id="IPR036116">
    <property type="entry name" value="FN3_sf"/>
</dbReference>
<dbReference type="PROSITE" id="PS50853">
    <property type="entry name" value="FN3"/>
    <property type="match status" value="1"/>
</dbReference>
<dbReference type="FunFam" id="2.60.40.10:FF:000117">
    <property type="entry name" value="Fibronectin type III domain containing 5"/>
    <property type="match status" value="1"/>
</dbReference>
<feature type="domain" description="Fibronectin type-III" evidence="10">
    <location>
        <begin position="38"/>
        <end position="129"/>
    </location>
</feature>
<dbReference type="PANTHER" id="PTHR14470">
    <property type="entry name" value="FIBRONECTIN TYPE III DOMAIN-CONTAINING PROTEIN"/>
    <property type="match status" value="1"/>
</dbReference>
<dbReference type="GO" id="GO:0005886">
    <property type="term" value="C:plasma membrane"/>
    <property type="evidence" value="ECO:0007669"/>
    <property type="project" value="TreeGrafter"/>
</dbReference>
<keyword evidence="3" id="KW-0964">Secreted</keyword>
<evidence type="ECO:0000256" key="4">
    <source>
        <dbReference type="ARBA" id="ARBA00022692"/>
    </source>
</evidence>
<evidence type="ECO:0000313" key="12">
    <source>
        <dbReference type="Proteomes" id="UP000051836"/>
    </source>
</evidence>
<keyword evidence="5 9" id="KW-1133">Transmembrane helix</keyword>
<dbReference type="CDD" id="cd00063">
    <property type="entry name" value="FN3"/>
    <property type="match status" value="1"/>
</dbReference>
<dbReference type="SUPFAM" id="SSF49265">
    <property type="entry name" value="Fibronectin type III"/>
    <property type="match status" value="1"/>
</dbReference>
<name>A0A0Q3X1V6_AMAAE</name>
<evidence type="ECO:0000256" key="3">
    <source>
        <dbReference type="ARBA" id="ARBA00022525"/>
    </source>
</evidence>
<gene>
    <name evidence="11" type="ORF">AAES_16716</name>
</gene>
<evidence type="ECO:0000256" key="6">
    <source>
        <dbReference type="ARBA" id="ARBA00023136"/>
    </source>
</evidence>
<feature type="transmembrane region" description="Helical" evidence="9">
    <location>
        <begin position="169"/>
        <end position="191"/>
    </location>
</feature>
<dbReference type="Proteomes" id="UP000051836">
    <property type="component" value="Unassembled WGS sequence"/>
</dbReference>
<accession>A0A0Q3X1V6</accession>
<dbReference type="InterPro" id="IPR013783">
    <property type="entry name" value="Ig-like_fold"/>
</dbReference>
<dbReference type="Gene3D" id="2.60.40.10">
    <property type="entry name" value="Immunoglobulins"/>
    <property type="match status" value="1"/>
</dbReference>
<reference evidence="11 12" key="1">
    <citation type="submission" date="2015-10" db="EMBL/GenBank/DDBJ databases">
        <authorList>
            <person name="Gilbert D.G."/>
        </authorList>
    </citation>
    <scope>NUCLEOTIDE SEQUENCE [LARGE SCALE GENOMIC DNA]</scope>
    <source>
        <strain evidence="11">FVVF132</strain>
    </source>
</reference>
<feature type="compositionally biased region" description="Basic and acidic residues" evidence="8">
    <location>
        <begin position="202"/>
        <end position="212"/>
    </location>
</feature>
<evidence type="ECO:0000256" key="7">
    <source>
        <dbReference type="ARBA" id="ARBA00023180"/>
    </source>
</evidence>
<proteinExistence type="predicted"/>
<dbReference type="InterPro" id="IPR003961">
    <property type="entry name" value="FN3_dom"/>
</dbReference>